<accession>A0AAD7HTP4</accession>
<name>A0AAD7HTP4_9AGAR</name>
<protein>
    <submittedName>
        <fullName evidence="1">Uncharacterized protein</fullName>
    </submittedName>
</protein>
<organism evidence="1 2">
    <name type="scientific">Mycena maculata</name>
    <dbReference type="NCBI Taxonomy" id="230809"/>
    <lineage>
        <taxon>Eukaryota</taxon>
        <taxon>Fungi</taxon>
        <taxon>Dikarya</taxon>
        <taxon>Basidiomycota</taxon>
        <taxon>Agaricomycotina</taxon>
        <taxon>Agaricomycetes</taxon>
        <taxon>Agaricomycetidae</taxon>
        <taxon>Agaricales</taxon>
        <taxon>Marasmiineae</taxon>
        <taxon>Mycenaceae</taxon>
        <taxon>Mycena</taxon>
    </lineage>
</organism>
<dbReference type="Proteomes" id="UP001215280">
    <property type="component" value="Unassembled WGS sequence"/>
</dbReference>
<gene>
    <name evidence="1" type="ORF">DFH07DRAFT_1066578</name>
</gene>
<evidence type="ECO:0000313" key="2">
    <source>
        <dbReference type="Proteomes" id="UP001215280"/>
    </source>
</evidence>
<dbReference type="AlphaFoldDB" id="A0AAD7HTP4"/>
<proteinExistence type="predicted"/>
<comment type="caution">
    <text evidence="1">The sequence shown here is derived from an EMBL/GenBank/DDBJ whole genome shotgun (WGS) entry which is preliminary data.</text>
</comment>
<evidence type="ECO:0000313" key="1">
    <source>
        <dbReference type="EMBL" id="KAJ7727332.1"/>
    </source>
</evidence>
<dbReference type="EMBL" id="JARJLG010000213">
    <property type="protein sequence ID" value="KAJ7727332.1"/>
    <property type="molecule type" value="Genomic_DNA"/>
</dbReference>
<sequence>MLYWHAVARGGEDESGRPHELKNNDVLFSRLRCRGIPLHLRTAALTSRAQLGIERKLADVELDADVVRVSFSRLHLNRALERRYNAGTSTNHFLVVVGALSADIDLNRLDGWLDPILDPILSAVQTAASSTGSTSSANQSSASPETDVLVEYFIKQVSTVSGVQDSDFRLPS</sequence>
<keyword evidence="2" id="KW-1185">Reference proteome</keyword>
<reference evidence="1" key="1">
    <citation type="submission" date="2023-03" db="EMBL/GenBank/DDBJ databases">
        <title>Massive genome expansion in bonnet fungi (Mycena s.s.) driven by repeated elements and novel gene families across ecological guilds.</title>
        <authorList>
            <consortium name="Lawrence Berkeley National Laboratory"/>
            <person name="Harder C.B."/>
            <person name="Miyauchi S."/>
            <person name="Viragh M."/>
            <person name="Kuo A."/>
            <person name="Thoen E."/>
            <person name="Andreopoulos B."/>
            <person name="Lu D."/>
            <person name="Skrede I."/>
            <person name="Drula E."/>
            <person name="Henrissat B."/>
            <person name="Morin E."/>
            <person name="Kohler A."/>
            <person name="Barry K."/>
            <person name="LaButti K."/>
            <person name="Morin E."/>
            <person name="Salamov A."/>
            <person name="Lipzen A."/>
            <person name="Mereny Z."/>
            <person name="Hegedus B."/>
            <person name="Baldrian P."/>
            <person name="Stursova M."/>
            <person name="Weitz H."/>
            <person name="Taylor A."/>
            <person name="Grigoriev I.V."/>
            <person name="Nagy L.G."/>
            <person name="Martin F."/>
            <person name="Kauserud H."/>
        </authorList>
    </citation>
    <scope>NUCLEOTIDE SEQUENCE</scope>
    <source>
        <strain evidence="1">CBHHK188m</strain>
    </source>
</reference>